<dbReference type="AlphaFoldDB" id="A0A5E4D3N7"/>
<dbReference type="PROSITE" id="PS51547">
    <property type="entry name" value="C2_PI3K"/>
    <property type="match status" value="1"/>
</dbReference>
<reference evidence="3" key="2">
    <citation type="submission" date="2020-08" db="EMBL/GenBank/DDBJ databases">
        <authorList>
            <person name="Shumante A."/>
            <person name="Zimin A.V."/>
            <person name="Puiu D."/>
            <person name="Salzberg S.L."/>
        </authorList>
    </citation>
    <scope>NUCLEOTIDE SEQUENCE</scope>
    <source>
        <strain evidence="3">WC2-LM</strain>
        <tissue evidence="3">Liver</tissue>
    </source>
</reference>
<sequence>MFQKDKSVIQLQLQKNREAPGKLSRKNEDDHCQFHPNQLLEFTHIWKVSRQCLSTVIKKYDFHLKYLLKNQQYTDDVIEEIKNICSVLGCVETKQITDAVNKLNLILQGKTKSFHHDSQTSVKGFIEKVTTELSTSIYQLIDVYCHSFYADFQPVNAPGSISSVNPGLHSHLSFTVYAVHNIPEAWMGSYKVFSFSCWLTYAGKKLCQVRNYRNIPVKKLFFFLVNWNETINFPLEIKSLPRESMLTIKLFGTDCATNNADLLAWTCLPLFPKKKSIFGSLLFSMTLQNEPPIELIAPGVWDGSQPSPVTLQIDFPAIGWEYMRLDPEENRTCLEEPTKECLKHIARLSQKQSPLL</sequence>
<evidence type="ECO:0000259" key="2">
    <source>
        <dbReference type="PROSITE" id="PS51547"/>
    </source>
</evidence>
<comment type="similarity">
    <text evidence="1">Belongs to the PI3/PI4-kinase family.</text>
</comment>
<feature type="domain" description="C2 PI3K-type" evidence="2">
    <location>
        <begin position="168"/>
        <end position="316"/>
    </location>
</feature>
<evidence type="ECO:0000256" key="1">
    <source>
        <dbReference type="PROSITE-ProRule" id="PRU00880"/>
    </source>
</evidence>
<dbReference type="SMART" id="SM00142">
    <property type="entry name" value="PI3K_C2"/>
    <property type="match status" value="1"/>
</dbReference>
<dbReference type="Proteomes" id="UP000335636">
    <property type="component" value="Unassembled WGS sequence"/>
</dbReference>
<reference evidence="4 5" key="1">
    <citation type="submission" date="2019-04" db="EMBL/GenBank/DDBJ databases">
        <authorList>
            <person name="Alioto T."/>
            <person name="Alioto T."/>
        </authorList>
    </citation>
    <scope>NUCLEOTIDE SEQUENCE [LARGE SCALE GENOMIC DNA]</scope>
</reference>
<evidence type="ECO:0000313" key="5">
    <source>
        <dbReference type="Proteomes" id="UP000335636"/>
    </source>
</evidence>
<dbReference type="EMBL" id="CABDUW010003178">
    <property type="protein sequence ID" value="VTJ88817.1"/>
    <property type="molecule type" value="Genomic_DNA"/>
</dbReference>
<dbReference type="InterPro" id="IPR035892">
    <property type="entry name" value="C2_domain_sf"/>
</dbReference>
<name>A0A5E4D3N7_MARMO</name>
<evidence type="ECO:0000313" key="3">
    <source>
        <dbReference type="EMBL" id="KAF7484725.1"/>
    </source>
</evidence>
<proteinExistence type="inferred from homology"/>
<dbReference type="FunFam" id="2.60.40.150:FF:000160">
    <property type="entry name" value="phosphatidylinositol 4-phosphate 3-kinase C2 domain-containing subunit gamma isoform X1"/>
    <property type="match status" value="1"/>
</dbReference>
<keyword evidence="5" id="KW-1185">Reference proteome</keyword>
<gene>
    <name evidence="3" type="ORF">GHT09_003745</name>
    <name evidence="4" type="ORF">MONAX_5E034341</name>
</gene>
<dbReference type="InterPro" id="IPR002420">
    <property type="entry name" value="PI3K-type_C2_dom"/>
</dbReference>
<dbReference type="SUPFAM" id="SSF49562">
    <property type="entry name" value="C2 domain (Calcium/lipid-binding domain, CaLB)"/>
    <property type="match status" value="1"/>
</dbReference>
<dbReference type="EMBL" id="WJEC01000220">
    <property type="protein sequence ID" value="KAF7484725.1"/>
    <property type="molecule type" value="Genomic_DNA"/>
</dbReference>
<dbReference type="Proteomes" id="UP000662637">
    <property type="component" value="Unassembled WGS sequence"/>
</dbReference>
<accession>A0A5E4D3N7</accession>
<organism evidence="4 5">
    <name type="scientific">Marmota monax</name>
    <name type="common">Woodchuck</name>
    <dbReference type="NCBI Taxonomy" id="9995"/>
    <lineage>
        <taxon>Eukaryota</taxon>
        <taxon>Metazoa</taxon>
        <taxon>Chordata</taxon>
        <taxon>Craniata</taxon>
        <taxon>Vertebrata</taxon>
        <taxon>Euteleostomi</taxon>
        <taxon>Mammalia</taxon>
        <taxon>Eutheria</taxon>
        <taxon>Euarchontoglires</taxon>
        <taxon>Glires</taxon>
        <taxon>Rodentia</taxon>
        <taxon>Sciuromorpha</taxon>
        <taxon>Sciuridae</taxon>
        <taxon>Xerinae</taxon>
        <taxon>Marmotini</taxon>
        <taxon>Marmota</taxon>
    </lineage>
</organism>
<dbReference type="Gene3D" id="2.60.40.150">
    <property type="entry name" value="C2 domain"/>
    <property type="match status" value="1"/>
</dbReference>
<dbReference type="CDD" id="cd04012">
    <property type="entry name" value="C2A_PI3K_class_II"/>
    <property type="match status" value="1"/>
</dbReference>
<protein>
    <recommendedName>
        <fullName evidence="2">C2 PI3K-type domain-containing protein</fullName>
    </recommendedName>
</protein>
<dbReference type="Pfam" id="PF00792">
    <property type="entry name" value="PI3K_C2"/>
    <property type="match status" value="1"/>
</dbReference>
<evidence type="ECO:0000313" key="4">
    <source>
        <dbReference type="EMBL" id="VTJ88817.1"/>
    </source>
</evidence>